<dbReference type="OrthoDB" id="7689452at2"/>
<dbReference type="AlphaFoldDB" id="A0A1G7KB22"/>
<dbReference type="EMBL" id="FNAY01000009">
    <property type="protein sequence ID" value="SDF34039.1"/>
    <property type="molecule type" value="Genomic_DNA"/>
</dbReference>
<feature type="region of interest" description="Disordered" evidence="1">
    <location>
        <begin position="1"/>
        <end position="24"/>
    </location>
</feature>
<feature type="compositionally biased region" description="Basic and acidic residues" evidence="1">
    <location>
        <begin position="299"/>
        <end position="310"/>
    </location>
</feature>
<sequence>MSDAETTTTTTTTEADTASARPAPQRAVRLSVLGGDPALSQALRRGGALLADAEPGPKQASAALLARFHYGLASARAGALGDVRLLAQLIAAAQGEADPVFWPQPDGTLVDAARPGVDPAGLPDLASATAYRQAHLTALAQLLAETETLVLPLGAPTLLTDPASGQVFPRPPAGIHAPDWPEARMSAKDLDAGFARLVEGLQALNPALQLCLIVLPAPPGARAETRASHALLAARAADWARGTARLRHDPVLDALVGRLLAPGGEADADRLAALVVRLCGGADLLDLVTGGAAPPAAATDRKPRAKDPERRARRKARAEAKGKTAKVMCEDELLEAFSK</sequence>
<gene>
    <name evidence="2" type="ORF">SAMN04244550_02100</name>
</gene>
<feature type="compositionally biased region" description="Low complexity" evidence="1">
    <location>
        <begin position="1"/>
        <end position="20"/>
    </location>
</feature>
<evidence type="ECO:0000313" key="3">
    <source>
        <dbReference type="Proteomes" id="UP000183812"/>
    </source>
</evidence>
<name>A0A1G7KB22_RHOCA</name>
<organism evidence="2 3">
    <name type="scientific">Rhodobacter capsulatus</name>
    <name type="common">Rhodopseudomonas capsulata</name>
    <dbReference type="NCBI Taxonomy" id="1061"/>
    <lineage>
        <taxon>Bacteria</taxon>
        <taxon>Pseudomonadati</taxon>
        <taxon>Pseudomonadota</taxon>
        <taxon>Alphaproteobacteria</taxon>
        <taxon>Rhodobacterales</taxon>
        <taxon>Rhodobacter group</taxon>
        <taxon>Rhodobacter</taxon>
    </lineage>
</organism>
<feature type="region of interest" description="Disordered" evidence="1">
    <location>
        <begin position="292"/>
        <end position="323"/>
    </location>
</feature>
<protein>
    <submittedName>
        <fullName evidence="2">Uncharacterized protein</fullName>
    </submittedName>
</protein>
<evidence type="ECO:0000313" key="2">
    <source>
        <dbReference type="EMBL" id="SDF34039.1"/>
    </source>
</evidence>
<proteinExistence type="predicted"/>
<dbReference type="RefSeq" id="WP_074554091.1">
    <property type="nucleotide sequence ID" value="NZ_CP119563.1"/>
</dbReference>
<reference evidence="2 3" key="1">
    <citation type="submission" date="2016-10" db="EMBL/GenBank/DDBJ databases">
        <authorList>
            <person name="de Groot N.N."/>
        </authorList>
    </citation>
    <scope>NUCLEOTIDE SEQUENCE [LARGE SCALE GENOMIC DNA]</scope>
    <source>
        <strain evidence="3">DSM 938 / 37b4</strain>
    </source>
</reference>
<evidence type="ECO:0000256" key="1">
    <source>
        <dbReference type="SAM" id="MobiDB-lite"/>
    </source>
</evidence>
<accession>A0A1G7KB22</accession>
<dbReference type="Proteomes" id="UP000183812">
    <property type="component" value="Unassembled WGS sequence"/>
</dbReference>